<keyword evidence="5" id="KW-0963">Cytoplasm</keyword>
<accession>A0AAD4LUW0</accession>
<feature type="domain" description="Histidine kinase/HSP90-like ATPase" evidence="12">
    <location>
        <begin position="704"/>
        <end position="889"/>
    </location>
</feature>
<keyword evidence="6" id="KW-0547">Nucleotide-binding</keyword>
<protein>
    <recommendedName>
        <fullName evidence="10">26S proteasome regulatory subunit 7 homolog</fullName>
    </recommendedName>
</protein>
<dbReference type="Gene3D" id="1.10.8.60">
    <property type="match status" value="1"/>
</dbReference>
<dbReference type="Gene3D" id="3.40.50.300">
    <property type="entry name" value="P-loop containing nucleotide triphosphate hydrolases"/>
    <property type="match status" value="1"/>
</dbReference>
<evidence type="ECO:0000313" key="13">
    <source>
        <dbReference type="EMBL" id="KAH9001685.1"/>
    </source>
</evidence>
<evidence type="ECO:0000256" key="6">
    <source>
        <dbReference type="ARBA" id="ARBA00022741"/>
    </source>
</evidence>
<dbReference type="PANTHER" id="PTHR23073">
    <property type="entry name" value="26S PROTEASOME REGULATORY SUBUNIT"/>
    <property type="match status" value="1"/>
</dbReference>
<comment type="similarity">
    <text evidence="3">Belongs to the PDK/BCKDK protein kinase family.</text>
</comment>
<dbReference type="Gene3D" id="2.40.50.140">
    <property type="entry name" value="Nucleic acid-binding proteins"/>
    <property type="match status" value="1"/>
</dbReference>
<dbReference type="Pfam" id="PF00004">
    <property type="entry name" value="AAA"/>
    <property type="match status" value="1"/>
</dbReference>
<evidence type="ECO:0000259" key="11">
    <source>
        <dbReference type="SMART" id="SM00382"/>
    </source>
</evidence>
<dbReference type="InterPro" id="IPR003960">
    <property type="entry name" value="ATPase_AAA_CS"/>
</dbReference>
<dbReference type="FunFam" id="3.40.50.300:FF:000027">
    <property type="entry name" value="26S protease regulatory subunit 7"/>
    <property type="match status" value="1"/>
</dbReference>
<dbReference type="GO" id="GO:0005739">
    <property type="term" value="C:mitochondrion"/>
    <property type="evidence" value="ECO:0007669"/>
    <property type="project" value="UniProtKB-SubCell"/>
</dbReference>
<evidence type="ECO:0000256" key="5">
    <source>
        <dbReference type="ARBA" id="ARBA00022490"/>
    </source>
</evidence>
<dbReference type="InterPro" id="IPR027417">
    <property type="entry name" value="P-loop_NTPase"/>
</dbReference>
<reference evidence="13" key="1">
    <citation type="submission" date="2022-01" db="EMBL/GenBank/DDBJ databases">
        <title>Comparative genomics reveals a dynamic genome evolution in the ectomycorrhizal milk-cap (Lactarius) mushrooms.</title>
        <authorList>
            <consortium name="DOE Joint Genome Institute"/>
            <person name="Lebreton A."/>
            <person name="Tang N."/>
            <person name="Kuo A."/>
            <person name="LaButti K."/>
            <person name="Drula E."/>
            <person name="Barry K."/>
            <person name="Clum A."/>
            <person name="Lipzen A."/>
            <person name="Mousain D."/>
            <person name="Ng V."/>
            <person name="Wang R."/>
            <person name="Wang X."/>
            <person name="Dai Y."/>
            <person name="Henrissat B."/>
            <person name="Grigoriev I.V."/>
            <person name="Guerin-Laguette A."/>
            <person name="Yu F."/>
            <person name="Martin F.M."/>
        </authorList>
    </citation>
    <scope>NUCLEOTIDE SEQUENCE</scope>
    <source>
        <strain evidence="13">QP</strain>
    </source>
</reference>
<evidence type="ECO:0000256" key="2">
    <source>
        <dbReference type="ARBA" id="ARBA00004496"/>
    </source>
</evidence>
<organism evidence="13 14">
    <name type="scientific">Lactarius akahatsu</name>
    <dbReference type="NCBI Taxonomy" id="416441"/>
    <lineage>
        <taxon>Eukaryota</taxon>
        <taxon>Fungi</taxon>
        <taxon>Dikarya</taxon>
        <taxon>Basidiomycota</taxon>
        <taxon>Agaricomycotina</taxon>
        <taxon>Agaricomycetes</taxon>
        <taxon>Russulales</taxon>
        <taxon>Russulaceae</taxon>
        <taxon>Lactarius</taxon>
    </lineage>
</organism>
<dbReference type="PROSITE" id="PS00674">
    <property type="entry name" value="AAA"/>
    <property type="match status" value="1"/>
</dbReference>
<keyword evidence="8" id="KW-0647">Proteasome</keyword>
<dbReference type="GO" id="GO:0005524">
    <property type="term" value="F:ATP binding"/>
    <property type="evidence" value="ECO:0007669"/>
    <property type="project" value="UniProtKB-KW"/>
</dbReference>
<dbReference type="Gene3D" id="3.30.565.10">
    <property type="entry name" value="Histidine kinase-like ATPase, C-terminal domain"/>
    <property type="match status" value="1"/>
</dbReference>
<dbReference type="SMART" id="SM00382">
    <property type="entry name" value="AAA"/>
    <property type="match status" value="1"/>
</dbReference>
<dbReference type="InterPro" id="IPR048723">
    <property type="entry name" value="OB_PRS7"/>
</dbReference>
<dbReference type="Proteomes" id="UP001201163">
    <property type="component" value="Unassembled WGS sequence"/>
</dbReference>
<dbReference type="InterPro" id="IPR018955">
    <property type="entry name" value="BCDHK/PDK_N"/>
</dbReference>
<dbReference type="InterPro" id="IPR003594">
    <property type="entry name" value="HATPase_dom"/>
</dbReference>
<dbReference type="Pfam" id="PF21236">
    <property type="entry name" value="OB_PRS7"/>
    <property type="match status" value="1"/>
</dbReference>
<dbReference type="SUPFAM" id="SSF69012">
    <property type="entry name" value="alpha-ketoacid dehydrogenase kinase, N-terminal domain"/>
    <property type="match status" value="1"/>
</dbReference>
<proteinExistence type="inferred from homology"/>
<dbReference type="SMART" id="SM00387">
    <property type="entry name" value="HATPase_c"/>
    <property type="match status" value="1"/>
</dbReference>
<dbReference type="SUPFAM" id="SSF52540">
    <property type="entry name" value="P-loop containing nucleoside triphosphate hydrolases"/>
    <property type="match status" value="1"/>
</dbReference>
<dbReference type="GO" id="GO:0008540">
    <property type="term" value="C:proteasome regulatory particle, base subcomplex"/>
    <property type="evidence" value="ECO:0007669"/>
    <property type="project" value="UniProtKB-ARBA"/>
</dbReference>
<evidence type="ECO:0000256" key="4">
    <source>
        <dbReference type="ARBA" id="ARBA00006914"/>
    </source>
</evidence>
<dbReference type="InterPro" id="IPR041569">
    <property type="entry name" value="AAA_lid_3"/>
</dbReference>
<dbReference type="FunFam" id="1.10.8.60:FF:000005">
    <property type="entry name" value="26S protease regulatory subunit 7"/>
    <property type="match status" value="1"/>
</dbReference>
<dbReference type="SUPFAM" id="SSF55874">
    <property type="entry name" value="ATPase domain of HSP90 chaperone/DNA topoisomerase II/histidine kinase"/>
    <property type="match status" value="1"/>
</dbReference>
<comment type="caution">
    <text evidence="13">The sequence shown here is derived from an EMBL/GenBank/DDBJ whole genome shotgun (WGS) entry which is preliminary data.</text>
</comment>
<feature type="domain" description="AAA+ ATPase" evidence="11">
    <location>
        <begin position="229"/>
        <end position="368"/>
    </location>
</feature>
<dbReference type="CDD" id="cd19502">
    <property type="entry name" value="RecA-like_PAN_like"/>
    <property type="match status" value="1"/>
</dbReference>
<dbReference type="GO" id="GO:0016887">
    <property type="term" value="F:ATP hydrolysis activity"/>
    <property type="evidence" value="ECO:0007669"/>
    <property type="project" value="InterPro"/>
</dbReference>
<gene>
    <name evidence="13" type="ORF">EDB92DRAFT_2051180</name>
</gene>
<name>A0AAD4LUW0_9AGAM</name>
<dbReference type="AlphaFoldDB" id="A0AAD4LUW0"/>
<dbReference type="Gene3D" id="1.20.140.20">
    <property type="entry name" value="Alpha-ketoacid/pyruvate dehydrogenase kinase, N-terminal domain"/>
    <property type="match status" value="1"/>
</dbReference>
<dbReference type="InterPro" id="IPR036890">
    <property type="entry name" value="HATPase_C_sf"/>
</dbReference>
<dbReference type="InterPro" id="IPR050221">
    <property type="entry name" value="26S_Proteasome_ATPase"/>
</dbReference>
<dbReference type="InterPro" id="IPR012340">
    <property type="entry name" value="NA-bd_OB-fold"/>
</dbReference>
<dbReference type="InterPro" id="IPR036784">
    <property type="entry name" value="AK/P_DHK_N_sf"/>
</dbReference>
<comment type="similarity">
    <text evidence="4">Belongs to the AAA ATPase family.</text>
</comment>
<evidence type="ECO:0000256" key="10">
    <source>
        <dbReference type="ARBA" id="ARBA00067449"/>
    </source>
</evidence>
<evidence type="ECO:0000256" key="3">
    <source>
        <dbReference type="ARBA" id="ARBA00006155"/>
    </source>
</evidence>
<dbReference type="EMBL" id="JAKELL010000001">
    <property type="protein sequence ID" value="KAH9001685.1"/>
    <property type="molecule type" value="Genomic_DNA"/>
</dbReference>
<dbReference type="Pfam" id="PF10436">
    <property type="entry name" value="BCDHK_Adom3"/>
    <property type="match status" value="1"/>
</dbReference>
<dbReference type="InterPro" id="IPR003593">
    <property type="entry name" value="AAA+_ATPase"/>
</dbReference>
<evidence type="ECO:0000256" key="9">
    <source>
        <dbReference type="ARBA" id="ARBA00023128"/>
    </source>
</evidence>
<comment type="subcellular location">
    <subcellularLocation>
        <location evidence="2">Cytoplasm</location>
    </subcellularLocation>
    <subcellularLocation>
        <location evidence="1">Mitochondrion</location>
    </subcellularLocation>
</comment>
<evidence type="ECO:0000259" key="12">
    <source>
        <dbReference type="SMART" id="SM00387"/>
    </source>
</evidence>
<keyword evidence="14" id="KW-1185">Reference proteome</keyword>
<sequence length="896" mass="97957">MPPKADWEKYTKKADEKEEKITPLDESDIQILKTYGQGPYAAQLKKTETDIKDVQKRINEKLGIKESDTGLASPNLWDLPADRLRMNEEHPFQVARCTKIIKMDEAAAEAARSVNAMGALQGQKGADEQDKYLINIKQIAKFVVSLGDRVAPTDIEEGMRVGVDRNKYQIQIPLPPKIDASVTMMQVEEKPDVTYSDVGGCKEQIEKLREVVELPLLSPERFVSLGIDPPKGVLMFGPPGTGKTLCARAVANRTDATFIRVIGSELVQKYVGEGARMIRELFEMARSKKACIIFFDEVDAIGGARFDDGAGGDNEVQRTMLELINQLDGFDPRGNIKVLMATNRPDTLDPALLRPGRLDRRIEFSLPDNEGRAHILRIHARSMSVERDIRFDLIARLCPNTTGAELRSVATEAGMFAIRARRKVATERDFLDAVEKVVRQGTKFSSTSPDYDRLPSIEIRVRGTCLSLFVAQHSRACVIIRTPEPAPPEIAHLVATYAQHQPRPLTLGTLLATGRPLTAESIQTSVSYAQAEIPRRLATRIRSLEGLPFIVGTNPHIARILNGFRQSFLWSATYPHVKNLEENAAFATQLEKLVQDHANDIPTMAKGFQECAKYMSAEQISSFLNAAIRNRIAVRLIAEQHIVLSRALQDPEQANTNIGVVNMSLSPIEMIRMCASFVSELCEATLGAAPPVVIDGVTDATFAYVPVHMEYILTEILKNAFRATVEQHHKQHGTGGTYGAHSLPPVLVTIVPPPRLPGVDKPATLSLRIRDQGGGVAPAHMARIFSYAFTTAGRQAHEDEEDDDGGNGGGPYAAQHVGGAAAVGSDAATGGLFGEITGKGVEAGLGTIAGLGFGLPMSRLYAQYFGGSLDLFSLDGWGSDVLLKLRCLDDADDVEI</sequence>
<evidence type="ECO:0000256" key="8">
    <source>
        <dbReference type="ARBA" id="ARBA00022942"/>
    </source>
</evidence>
<evidence type="ECO:0000256" key="1">
    <source>
        <dbReference type="ARBA" id="ARBA00004173"/>
    </source>
</evidence>
<dbReference type="InterPro" id="IPR003959">
    <property type="entry name" value="ATPase_AAA_core"/>
</dbReference>
<keyword evidence="7" id="KW-0067">ATP-binding</keyword>
<evidence type="ECO:0000313" key="14">
    <source>
        <dbReference type="Proteomes" id="UP001201163"/>
    </source>
</evidence>
<keyword evidence="9" id="KW-0496">Mitochondrion</keyword>
<dbReference type="FunFam" id="2.40.50.140:FF:000440">
    <property type="entry name" value="26S protease regulatory subunit 7"/>
    <property type="match status" value="1"/>
</dbReference>
<evidence type="ECO:0000256" key="7">
    <source>
        <dbReference type="ARBA" id="ARBA00022840"/>
    </source>
</evidence>
<dbReference type="Pfam" id="PF17862">
    <property type="entry name" value="AAA_lid_3"/>
    <property type="match status" value="1"/>
</dbReference>